<dbReference type="Proteomes" id="UP000663499">
    <property type="component" value="Chromosome"/>
</dbReference>
<dbReference type="AlphaFoldDB" id="A0A975AHP4"/>
<gene>
    <name evidence="2" type="ORF">J0B03_00805</name>
</gene>
<evidence type="ECO:0000313" key="3">
    <source>
        <dbReference type="Proteomes" id="UP000663499"/>
    </source>
</evidence>
<name>A0A975AHP4_9FIRM</name>
<dbReference type="KEGG" id="alka:J0B03_00805"/>
<evidence type="ECO:0000256" key="1">
    <source>
        <dbReference type="ARBA" id="ARBA00008439"/>
    </source>
</evidence>
<dbReference type="EMBL" id="CP071444">
    <property type="protein sequence ID" value="QSX08662.1"/>
    <property type="molecule type" value="Genomic_DNA"/>
</dbReference>
<dbReference type="PANTHER" id="PTHR40066:SF1">
    <property type="entry name" value="UPF0473 PROTEIN CBO2561_CLC_2432"/>
    <property type="match status" value="1"/>
</dbReference>
<evidence type="ECO:0000313" key="2">
    <source>
        <dbReference type="EMBL" id="QSX08662.1"/>
    </source>
</evidence>
<protein>
    <submittedName>
        <fullName evidence="2">DUF1292 domain-containing protein</fullName>
    </submittedName>
</protein>
<reference evidence="2" key="1">
    <citation type="submission" date="2021-03" db="EMBL/GenBank/DDBJ databases">
        <title>Alkalibacter marinus sp. nov., isolated from tidal flat sediment.</title>
        <authorList>
            <person name="Namirimu T."/>
            <person name="Yang J.-A."/>
            <person name="Yang S.-H."/>
            <person name="Kim Y.-J."/>
            <person name="Kwon K.K."/>
        </authorList>
    </citation>
    <scope>NUCLEOTIDE SEQUENCE</scope>
    <source>
        <strain evidence="2">ES005</strain>
    </source>
</reference>
<keyword evidence="3" id="KW-1185">Reference proteome</keyword>
<sequence length="90" mass="10648">MSNHDHEHEHEDTIFLVDEETGEEMEFEIIVTLEHEGTEYALLKKAEDDSDDMFAFRIEEDEEGEVLMPVEDDAELDLIQKIYDELSWED</sequence>
<proteinExistence type="inferred from homology"/>
<dbReference type="PANTHER" id="PTHR40066">
    <property type="entry name" value="UPF0473 PROTEIN CBO2561/CLC_2432"/>
    <property type="match status" value="1"/>
</dbReference>
<accession>A0A975AHP4</accession>
<dbReference type="RefSeq" id="WP_207300003.1">
    <property type="nucleotide sequence ID" value="NZ_CP071444.1"/>
</dbReference>
<organism evidence="2 3">
    <name type="scientific">Alkalibacter rhizosphaerae</name>
    <dbReference type="NCBI Taxonomy" id="2815577"/>
    <lineage>
        <taxon>Bacteria</taxon>
        <taxon>Bacillati</taxon>
        <taxon>Bacillota</taxon>
        <taxon>Clostridia</taxon>
        <taxon>Eubacteriales</taxon>
        <taxon>Eubacteriaceae</taxon>
        <taxon>Alkalibacter</taxon>
    </lineage>
</organism>
<dbReference type="InterPro" id="IPR009711">
    <property type="entry name" value="UPF0473"/>
</dbReference>
<dbReference type="Pfam" id="PF06949">
    <property type="entry name" value="DUF1292"/>
    <property type="match status" value="1"/>
</dbReference>
<comment type="similarity">
    <text evidence="1">Belongs to the UPF0473 family.</text>
</comment>